<protein>
    <submittedName>
        <fullName evidence="2">CNGC1</fullName>
    </submittedName>
</protein>
<proteinExistence type="predicted"/>
<keyword evidence="1" id="KW-0813">Transport</keyword>
<evidence type="ECO:0000313" key="2">
    <source>
        <dbReference type="EMBL" id="JAD47277.1"/>
    </source>
</evidence>
<reference evidence="2" key="2">
    <citation type="journal article" date="2015" name="Data Brief">
        <title>Shoot transcriptome of the giant reed, Arundo donax.</title>
        <authorList>
            <person name="Barrero R.A."/>
            <person name="Guerrero F.D."/>
            <person name="Moolhuijzen P."/>
            <person name="Goolsby J.A."/>
            <person name="Tidwell J."/>
            <person name="Bellgard S.E."/>
            <person name="Bellgard M.I."/>
        </authorList>
    </citation>
    <scope>NUCLEOTIDE SEQUENCE</scope>
    <source>
        <tissue evidence="2">Shoot tissue taken approximately 20 cm above the soil surface</tissue>
    </source>
</reference>
<dbReference type="AlphaFoldDB" id="A0A0A9AJK7"/>
<dbReference type="EMBL" id="GBRH01250618">
    <property type="protein sequence ID" value="JAD47277.1"/>
    <property type="molecule type" value="Transcribed_RNA"/>
</dbReference>
<reference evidence="2" key="1">
    <citation type="submission" date="2014-09" db="EMBL/GenBank/DDBJ databases">
        <authorList>
            <person name="Magalhaes I.L.F."/>
            <person name="Oliveira U."/>
            <person name="Santos F.R."/>
            <person name="Vidigal T.H.D.A."/>
            <person name="Brescovit A.D."/>
            <person name="Santos A.J."/>
        </authorList>
    </citation>
    <scope>NUCLEOTIDE SEQUENCE</scope>
    <source>
        <tissue evidence="2">Shoot tissue taken approximately 20 cm above the soil surface</tissue>
    </source>
</reference>
<sequence>MIFQFRTGFIAPSSRVFGRGVLVEDTFAIAKRYLSTYFLVDFFAVLPLPQVLKSAIYLGICVGGSSPPTRF</sequence>
<evidence type="ECO:0000256" key="1">
    <source>
        <dbReference type="ARBA" id="ARBA00023303"/>
    </source>
</evidence>
<dbReference type="PANTHER" id="PTHR45651:SF5">
    <property type="entry name" value="CYCLIC NUCLEOTIDE-GATED ION CHANNEL 1"/>
    <property type="match status" value="1"/>
</dbReference>
<accession>A0A0A9AJK7</accession>
<dbReference type="PANTHER" id="PTHR45651">
    <property type="entry name" value="CYCLIC NUCLEOTIDE-GATED ION CHANNEL 15-RELATED-RELATED"/>
    <property type="match status" value="1"/>
</dbReference>
<name>A0A0A9AJK7_ARUDO</name>
<keyword evidence="1" id="KW-0407">Ion channel</keyword>
<dbReference type="GO" id="GO:0034220">
    <property type="term" value="P:monoatomic ion transmembrane transport"/>
    <property type="evidence" value="ECO:0007669"/>
    <property type="project" value="UniProtKB-KW"/>
</dbReference>
<dbReference type="GO" id="GO:0016020">
    <property type="term" value="C:membrane"/>
    <property type="evidence" value="ECO:0007669"/>
    <property type="project" value="UniProtKB-SubCell"/>
</dbReference>
<organism evidence="2">
    <name type="scientific">Arundo donax</name>
    <name type="common">Giant reed</name>
    <name type="synonym">Donax arundinaceus</name>
    <dbReference type="NCBI Taxonomy" id="35708"/>
    <lineage>
        <taxon>Eukaryota</taxon>
        <taxon>Viridiplantae</taxon>
        <taxon>Streptophyta</taxon>
        <taxon>Embryophyta</taxon>
        <taxon>Tracheophyta</taxon>
        <taxon>Spermatophyta</taxon>
        <taxon>Magnoliopsida</taxon>
        <taxon>Liliopsida</taxon>
        <taxon>Poales</taxon>
        <taxon>Poaceae</taxon>
        <taxon>PACMAD clade</taxon>
        <taxon>Arundinoideae</taxon>
        <taxon>Arundineae</taxon>
        <taxon>Arundo</taxon>
    </lineage>
</organism>
<keyword evidence="1" id="KW-0406">Ion transport</keyword>